<dbReference type="GeneID" id="25565324"/>
<dbReference type="OrthoDB" id="2130750at2759"/>
<dbReference type="Gene3D" id="2.30.30.190">
    <property type="entry name" value="CAP Gly-rich-like domain"/>
    <property type="match status" value="1"/>
</dbReference>
<dbReference type="SUPFAM" id="SSF74924">
    <property type="entry name" value="Cap-Gly domain"/>
    <property type="match status" value="1"/>
</dbReference>
<evidence type="ECO:0000256" key="1">
    <source>
        <dbReference type="SAM" id="MobiDB-lite"/>
    </source>
</evidence>
<evidence type="ECO:0000313" key="4">
    <source>
        <dbReference type="Proteomes" id="UP000054408"/>
    </source>
</evidence>
<dbReference type="AlphaFoldDB" id="A0A0L0DBR2"/>
<dbReference type="SMART" id="SM01052">
    <property type="entry name" value="CAP_GLY"/>
    <property type="match status" value="1"/>
</dbReference>
<name>A0A0L0DBR2_THETB</name>
<dbReference type="PANTHER" id="PTHR18916">
    <property type="entry name" value="DYNACTIN 1-RELATED MICROTUBULE-BINDING"/>
    <property type="match status" value="1"/>
</dbReference>
<feature type="region of interest" description="Disordered" evidence="1">
    <location>
        <begin position="184"/>
        <end position="203"/>
    </location>
</feature>
<accession>A0A0L0DBR2</accession>
<dbReference type="eggNOG" id="KOG4568">
    <property type="taxonomic scope" value="Eukaryota"/>
</dbReference>
<dbReference type="RefSeq" id="XP_013757568.1">
    <property type="nucleotide sequence ID" value="XM_013902114.1"/>
</dbReference>
<dbReference type="STRING" id="461836.A0A0L0DBR2"/>
<reference evidence="3 4" key="1">
    <citation type="submission" date="2010-05" db="EMBL/GenBank/DDBJ databases">
        <title>The Genome Sequence of Thecamonas trahens ATCC 50062.</title>
        <authorList>
            <consortium name="The Broad Institute Genome Sequencing Platform"/>
            <person name="Russ C."/>
            <person name="Cuomo C."/>
            <person name="Shea T."/>
            <person name="Young S.K."/>
            <person name="Zeng Q."/>
            <person name="Koehrsen M."/>
            <person name="Haas B."/>
            <person name="Borodovsky M."/>
            <person name="Guigo R."/>
            <person name="Alvarado L."/>
            <person name="Berlin A."/>
            <person name="Bochicchio J."/>
            <person name="Borenstein D."/>
            <person name="Chapman S."/>
            <person name="Chen Z."/>
            <person name="Freedman E."/>
            <person name="Gellesch M."/>
            <person name="Goldberg J."/>
            <person name="Griggs A."/>
            <person name="Gujja S."/>
            <person name="Heilman E."/>
            <person name="Heiman D."/>
            <person name="Hepburn T."/>
            <person name="Howarth C."/>
            <person name="Jen D."/>
            <person name="Larson L."/>
            <person name="Mehta T."/>
            <person name="Park D."/>
            <person name="Pearson M."/>
            <person name="Roberts A."/>
            <person name="Saif S."/>
            <person name="Shenoy N."/>
            <person name="Sisk P."/>
            <person name="Stolte C."/>
            <person name="Sykes S."/>
            <person name="Thomson T."/>
            <person name="Walk T."/>
            <person name="White J."/>
            <person name="Yandava C."/>
            <person name="Burger G."/>
            <person name="Gray M.W."/>
            <person name="Holland P.W.H."/>
            <person name="King N."/>
            <person name="Lang F.B.F."/>
            <person name="Roger A.J."/>
            <person name="Ruiz-Trillo I."/>
            <person name="Lander E."/>
            <person name="Nusbaum C."/>
        </authorList>
    </citation>
    <scope>NUCLEOTIDE SEQUENCE [LARGE SCALE GENOMIC DNA]</scope>
    <source>
        <strain evidence="3 4">ATCC 50062</strain>
    </source>
</reference>
<dbReference type="Proteomes" id="UP000054408">
    <property type="component" value="Unassembled WGS sequence"/>
</dbReference>
<dbReference type="EMBL" id="GL349457">
    <property type="protein sequence ID" value="KNC49784.1"/>
    <property type="molecule type" value="Genomic_DNA"/>
</dbReference>
<keyword evidence="4" id="KW-1185">Reference proteome</keyword>
<protein>
    <recommendedName>
        <fullName evidence="2">CAP-Gly domain-containing protein</fullName>
    </recommendedName>
</protein>
<dbReference type="Pfam" id="PF01302">
    <property type="entry name" value="CAP_GLY"/>
    <property type="match status" value="1"/>
</dbReference>
<sequence>MAVAVADGGRLEVSHSRRALPLGALVEYQGVRGHVRFVGRTDFAPGLFVGVELNKPYGDNNGTVDRIQYFVCRERYGVMVKPSEVRRVDIKRYKKRAIVRHSQSGTKAVESVDIPPKIQRGLRKAEAERRRERRARKRRERQYAPQIRYYDIPPVPAPESPQELIQTYSPEYRRRLERTIQMRDASRSGGLDDASGSWGEGGSEAGEAFPLRSKHRLPVLHAKYDRSLQPCKFLWAIRWRPTRRGCCSSTRVRSSMLGTWSSSAGCGSGWSSPKRCRRASSSCPTLSALTTGAGTERFTLRPSR</sequence>
<organism evidence="3 4">
    <name type="scientific">Thecamonas trahens ATCC 50062</name>
    <dbReference type="NCBI Taxonomy" id="461836"/>
    <lineage>
        <taxon>Eukaryota</taxon>
        <taxon>Apusozoa</taxon>
        <taxon>Apusomonadida</taxon>
        <taxon>Apusomonadidae</taxon>
        <taxon>Thecamonas</taxon>
    </lineage>
</organism>
<feature type="compositionally biased region" description="Basic residues" evidence="1">
    <location>
        <begin position="131"/>
        <end position="140"/>
    </location>
</feature>
<gene>
    <name evidence="3" type="ORF">AMSG_06062</name>
</gene>
<feature type="region of interest" description="Disordered" evidence="1">
    <location>
        <begin position="120"/>
        <end position="140"/>
    </location>
</feature>
<feature type="domain" description="CAP-Gly" evidence="2">
    <location>
        <begin position="39"/>
        <end position="81"/>
    </location>
</feature>
<dbReference type="InterPro" id="IPR000938">
    <property type="entry name" value="CAP-Gly_domain"/>
</dbReference>
<evidence type="ECO:0000259" key="2">
    <source>
        <dbReference type="PROSITE" id="PS50245"/>
    </source>
</evidence>
<proteinExistence type="predicted"/>
<dbReference type="PROSITE" id="PS50245">
    <property type="entry name" value="CAP_GLY_2"/>
    <property type="match status" value="1"/>
</dbReference>
<dbReference type="InterPro" id="IPR036859">
    <property type="entry name" value="CAP-Gly_dom_sf"/>
</dbReference>
<evidence type="ECO:0000313" key="3">
    <source>
        <dbReference type="EMBL" id="KNC49784.1"/>
    </source>
</evidence>